<accession>A0A6C0IA69</accession>
<evidence type="ECO:0000259" key="4">
    <source>
        <dbReference type="PROSITE" id="PS51292"/>
    </source>
</evidence>
<dbReference type="InterPro" id="IPR011016">
    <property type="entry name" value="Znf_RING-CH"/>
</dbReference>
<evidence type="ECO:0000256" key="3">
    <source>
        <dbReference type="ARBA" id="ARBA00022833"/>
    </source>
</evidence>
<dbReference type="InterPro" id="IPR013083">
    <property type="entry name" value="Znf_RING/FYVE/PHD"/>
</dbReference>
<dbReference type="SUPFAM" id="SSF57850">
    <property type="entry name" value="RING/U-box"/>
    <property type="match status" value="1"/>
</dbReference>
<dbReference type="EMBL" id="MN740138">
    <property type="protein sequence ID" value="QHT89287.1"/>
    <property type="molecule type" value="Genomic_DNA"/>
</dbReference>
<dbReference type="AlphaFoldDB" id="A0A6C0IA69"/>
<reference evidence="5" key="1">
    <citation type="journal article" date="2020" name="Nature">
        <title>Giant virus diversity and host interactions through global metagenomics.</title>
        <authorList>
            <person name="Schulz F."/>
            <person name="Roux S."/>
            <person name="Paez-Espino D."/>
            <person name="Jungbluth S."/>
            <person name="Walsh D.A."/>
            <person name="Denef V.J."/>
            <person name="McMahon K.D."/>
            <person name="Konstantinidis K.T."/>
            <person name="Eloe-Fadrosh E.A."/>
            <person name="Kyrpides N.C."/>
            <person name="Woyke T."/>
        </authorList>
    </citation>
    <scope>NUCLEOTIDE SEQUENCE</scope>
    <source>
        <strain evidence="5">GVMAG-M-3300023184-53</strain>
    </source>
</reference>
<evidence type="ECO:0000313" key="5">
    <source>
        <dbReference type="EMBL" id="QHT89287.1"/>
    </source>
</evidence>
<keyword evidence="1" id="KW-0479">Metal-binding</keyword>
<dbReference type="GO" id="GO:0008270">
    <property type="term" value="F:zinc ion binding"/>
    <property type="evidence" value="ECO:0007669"/>
    <property type="project" value="UniProtKB-KW"/>
</dbReference>
<dbReference type="PROSITE" id="PS51292">
    <property type="entry name" value="ZF_RING_CH"/>
    <property type="match status" value="1"/>
</dbReference>
<evidence type="ECO:0000256" key="2">
    <source>
        <dbReference type="ARBA" id="ARBA00022771"/>
    </source>
</evidence>
<keyword evidence="3" id="KW-0862">Zinc</keyword>
<proteinExistence type="predicted"/>
<evidence type="ECO:0000256" key="1">
    <source>
        <dbReference type="ARBA" id="ARBA00022723"/>
    </source>
</evidence>
<sequence length="86" mass="10161">MAQCRICLDYEGEMTCLECKCTDNYVHIDCAYKWYASKTKITMTGYMDALTWNVDADCSCEICKEQLNPYLLHEFIKMRSPSFFRK</sequence>
<dbReference type="SMART" id="SM00744">
    <property type="entry name" value="RINGv"/>
    <property type="match status" value="1"/>
</dbReference>
<dbReference type="Gene3D" id="3.30.40.10">
    <property type="entry name" value="Zinc/RING finger domain, C3HC4 (zinc finger)"/>
    <property type="match status" value="1"/>
</dbReference>
<name>A0A6C0IA69_9ZZZZ</name>
<organism evidence="5">
    <name type="scientific">viral metagenome</name>
    <dbReference type="NCBI Taxonomy" id="1070528"/>
    <lineage>
        <taxon>unclassified sequences</taxon>
        <taxon>metagenomes</taxon>
        <taxon>organismal metagenomes</taxon>
    </lineage>
</organism>
<protein>
    <recommendedName>
        <fullName evidence="4">RING-CH-type domain-containing protein</fullName>
    </recommendedName>
</protein>
<keyword evidence="2" id="KW-0863">Zinc-finger</keyword>
<feature type="domain" description="RING-CH-type" evidence="4">
    <location>
        <begin position="1"/>
        <end position="70"/>
    </location>
</feature>